<dbReference type="Gene3D" id="3.40.50.12780">
    <property type="entry name" value="N-terminal domain of ligase-like"/>
    <property type="match status" value="1"/>
</dbReference>
<proteinExistence type="predicted"/>
<dbReference type="eggNOG" id="COG1541">
    <property type="taxonomic scope" value="Bacteria"/>
</dbReference>
<feature type="domain" description="AMP-dependent synthetase/ligase" evidence="1">
    <location>
        <begin position="80"/>
        <end position="296"/>
    </location>
</feature>
<keyword evidence="3" id="KW-1185">Reference proteome</keyword>
<dbReference type="InterPro" id="IPR042099">
    <property type="entry name" value="ANL_N_sf"/>
</dbReference>
<comment type="caution">
    <text evidence="2">The sequence shown here is derived from an EMBL/GenBank/DDBJ whole genome shotgun (WGS) entry which is preliminary data.</text>
</comment>
<dbReference type="Proteomes" id="UP000031802">
    <property type="component" value="Unassembled WGS sequence"/>
</dbReference>
<dbReference type="Pfam" id="PF00501">
    <property type="entry name" value="AMP-binding"/>
    <property type="match status" value="1"/>
</dbReference>
<evidence type="ECO:0000259" key="1">
    <source>
        <dbReference type="Pfam" id="PF00501"/>
    </source>
</evidence>
<dbReference type="PATRIC" id="fig|1229276.3.peg.1376"/>
<reference evidence="2 3" key="2">
    <citation type="journal article" date="2015" name="PLoS ONE">
        <title>Whole-Genome Optical Mapping and Finished Genome Sequence of Sphingobacterium deserti sp. nov., a New Species Isolated from the Western Desert of China.</title>
        <authorList>
            <person name="Teng C."/>
            <person name="Zhou Z."/>
            <person name="Molnar I."/>
            <person name="Li X."/>
            <person name="Tang R."/>
            <person name="Chen M."/>
            <person name="Wang L."/>
            <person name="Su S."/>
            <person name="Zhang W."/>
            <person name="Lin M."/>
        </authorList>
    </citation>
    <scope>NUCLEOTIDE SEQUENCE [LARGE SCALE GENOMIC DNA]</scope>
    <source>
        <strain evidence="3">ACCC05744</strain>
    </source>
</reference>
<evidence type="ECO:0000313" key="3">
    <source>
        <dbReference type="Proteomes" id="UP000031802"/>
    </source>
</evidence>
<gene>
    <name evidence="2" type="ORF">DI53_1331</name>
</gene>
<dbReference type="PANTHER" id="PTHR43845:SF1">
    <property type="entry name" value="BLR5969 PROTEIN"/>
    <property type="match status" value="1"/>
</dbReference>
<dbReference type="AlphaFoldDB" id="A0A0B8T204"/>
<dbReference type="EMBL" id="JJMU01000022">
    <property type="protein sequence ID" value="KGE14831.1"/>
    <property type="molecule type" value="Genomic_DNA"/>
</dbReference>
<dbReference type="InterPro" id="IPR045851">
    <property type="entry name" value="AMP-bd_C_sf"/>
</dbReference>
<dbReference type="PANTHER" id="PTHR43845">
    <property type="entry name" value="BLR5969 PROTEIN"/>
    <property type="match status" value="1"/>
</dbReference>
<name>A0A0B8T204_9SPHI</name>
<protein>
    <submittedName>
        <fullName evidence="2">Phenylacetate--CoA ligase</fullName>
    </submittedName>
</protein>
<keyword evidence="2" id="KW-0436">Ligase</keyword>
<evidence type="ECO:0000313" key="2">
    <source>
        <dbReference type="EMBL" id="KGE14831.1"/>
    </source>
</evidence>
<dbReference type="SUPFAM" id="SSF56801">
    <property type="entry name" value="Acetyl-CoA synthetase-like"/>
    <property type="match status" value="1"/>
</dbReference>
<reference evidence="3" key="1">
    <citation type="submission" date="2014-04" db="EMBL/GenBank/DDBJ databases">
        <title>Whole-Genome optical mapping and complete genome sequence of Sphingobacterium deserti sp. nov., a new spaces isolated from desert in the west of China.</title>
        <authorList>
            <person name="Teng C."/>
            <person name="Zhou Z."/>
            <person name="Li X."/>
            <person name="Chen M."/>
            <person name="Lin M."/>
            <person name="Wang L."/>
            <person name="Su S."/>
            <person name="Zhang C."/>
            <person name="Zhang W."/>
        </authorList>
    </citation>
    <scope>NUCLEOTIDE SEQUENCE [LARGE SCALE GENOMIC DNA]</scope>
    <source>
        <strain evidence="3">ACCC05744</strain>
    </source>
</reference>
<dbReference type="InterPro" id="IPR000873">
    <property type="entry name" value="AMP-dep_synth/lig_dom"/>
</dbReference>
<organism evidence="2 3">
    <name type="scientific">Sphingobacterium deserti</name>
    <dbReference type="NCBI Taxonomy" id="1229276"/>
    <lineage>
        <taxon>Bacteria</taxon>
        <taxon>Pseudomonadati</taxon>
        <taxon>Bacteroidota</taxon>
        <taxon>Sphingobacteriia</taxon>
        <taxon>Sphingobacteriales</taxon>
        <taxon>Sphingobacteriaceae</taxon>
        <taxon>Sphingobacterium</taxon>
    </lineage>
</organism>
<accession>A0A0B8T204</accession>
<dbReference type="GO" id="GO:0016874">
    <property type="term" value="F:ligase activity"/>
    <property type="evidence" value="ECO:0007669"/>
    <property type="project" value="UniProtKB-KW"/>
</dbReference>
<sequence length="442" mass="50593">MPRLAKKMKMEEMAMERQTAVEIKAYQEELLRRQLHYLNEKSPYYQALFAMHGIEVSRIQTLEDLSRIPTTSKDDIQQHNDQFFCVDASEVIDYCSTSGTLGRPVSFGLTEHDLERLAYNESRSFRTIGIQKGDIVQLMTTMDRRFMAGLAYFLGLRKLGAGILRVGSGVPQMQWDSILQYKPRFLIAVPSFLLKMIEYAEQHGIDYRNSSVERVLCIGESLRDQHLQDTVLTKRIQEKWPIQLHSTYASTEMGAAFTECEFFQGGHVHEDLIITEVLDEFENPVPDGESGELVITTLGIQGVPLLRFKTGDVVKRYSEPCGCGRNTYRIGPVEGRKQHMVKYKGTTLYPPAMHDLLAGFPQIEQHVIEILGNDIGTDEIVVYISAKNQSEELLSDIKDHFRAKLRVTPRIEWRGAEELQKIIFNPLSRKPITFIDKRQLDA</sequence>
<dbReference type="STRING" id="1229276.DI53_1331"/>
<dbReference type="Gene3D" id="3.30.300.30">
    <property type="match status" value="1"/>
</dbReference>